<gene>
    <name evidence="1" type="ORF">RIB2604_00200450</name>
</gene>
<dbReference type="EMBL" id="BCWF01000002">
    <property type="protein sequence ID" value="GAT18904.1"/>
    <property type="molecule type" value="Genomic_DNA"/>
</dbReference>
<evidence type="ECO:0000313" key="2">
    <source>
        <dbReference type="Proteomes" id="UP000075230"/>
    </source>
</evidence>
<proteinExistence type="predicted"/>
<name>A0A146EXV7_ASPKA</name>
<dbReference type="AlphaFoldDB" id="A0A146EXV7"/>
<comment type="caution">
    <text evidence="1">The sequence shown here is derived from an EMBL/GenBank/DDBJ whole genome shotgun (WGS) entry which is preliminary data.</text>
</comment>
<reference evidence="2" key="2">
    <citation type="submission" date="2016-02" db="EMBL/GenBank/DDBJ databases">
        <title>Genome sequencing of Aspergillus luchuensis NBRC 4314.</title>
        <authorList>
            <person name="Yamada O."/>
        </authorList>
    </citation>
    <scope>NUCLEOTIDE SEQUENCE [LARGE SCALE GENOMIC DNA]</scope>
    <source>
        <strain evidence="2">RIB 2604</strain>
    </source>
</reference>
<evidence type="ECO:0000313" key="1">
    <source>
        <dbReference type="EMBL" id="GAT18904.1"/>
    </source>
</evidence>
<dbReference type="Proteomes" id="UP000075230">
    <property type="component" value="Unassembled WGS sequence"/>
</dbReference>
<organism evidence="1 2">
    <name type="scientific">Aspergillus kawachii</name>
    <name type="common">White koji mold</name>
    <name type="synonym">Aspergillus awamori var. kawachi</name>
    <dbReference type="NCBI Taxonomy" id="1069201"/>
    <lineage>
        <taxon>Eukaryota</taxon>
        <taxon>Fungi</taxon>
        <taxon>Dikarya</taxon>
        <taxon>Ascomycota</taxon>
        <taxon>Pezizomycotina</taxon>
        <taxon>Eurotiomycetes</taxon>
        <taxon>Eurotiomycetidae</taxon>
        <taxon>Eurotiales</taxon>
        <taxon>Aspergillaceae</taxon>
        <taxon>Aspergillus</taxon>
        <taxon>Aspergillus subgen. Circumdati</taxon>
    </lineage>
</organism>
<sequence>MDLLNDAQKCCSKVFHDHMQRSRRYKGQFPYNWDAMVAYQWHDTKAVKDNLTNDIDSVVLE</sequence>
<reference evidence="1 2" key="1">
    <citation type="journal article" date="2016" name="DNA Res.">
        <title>Genome sequence of Aspergillus luchuensis NBRC 4314.</title>
        <authorList>
            <person name="Yamada O."/>
            <person name="Machida M."/>
            <person name="Hosoyama A."/>
            <person name="Goto M."/>
            <person name="Takahashi T."/>
            <person name="Futagami T."/>
            <person name="Yamagata Y."/>
            <person name="Takeuchi M."/>
            <person name="Kobayashi T."/>
            <person name="Koike H."/>
            <person name="Abe K."/>
            <person name="Asai K."/>
            <person name="Arita M."/>
            <person name="Fujita N."/>
            <person name="Fukuda K."/>
            <person name="Higa K."/>
            <person name="Horikawa H."/>
            <person name="Ishikawa T."/>
            <person name="Jinno K."/>
            <person name="Kato Y."/>
            <person name="Kirimura K."/>
            <person name="Mizutani O."/>
            <person name="Nakasone K."/>
            <person name="Sano M."/>
            <person name="Shiraishi Y."/>
            <person name="Tsukahara M."/>
            <person name="Gomi K."/>
        </authorList>
    </citation>
    <scope>NUCLEOTIDE SEQUENCE [LARGE SCALE GENOMIC DNA]</scope>
    <source>
        <strain evidence="1 2">RIB 2604</strain>
    </source>
</reference>
<accession>A0A146EXV7</accession>
<protein>
    <submittedName>
        <fullName evidence="1">Similar to An04g07640</fullName>
    </submittedName>
</protein>